<dbReference type="EMBL" id="BPMK01000011">
    <property type="protein sequence ID" value="GIZ52695.1"/>
    <property type="molecule type" value="Genomic_DNA"/>
</dbReference>
<evidence type="ECO:0000313" key="8">
    <source>
        <dbReference type="EMBL" id="GIZ52695.1"/>
    </source>
</evidence>
<comment type="subcellular location">
    <subcellularLocation>
        <location evidence="5">Secreted</location>
    </subcellularLocation>
    <subcellularLocation>
        <location evidence="5">Bacterial flagellum</location>
    </subcellularLocation>
</comment>
<keyword evidence="5" id="KW-0964">Secreted</keyword>
<evidence type="ECO:0000259" key="6">
    <source>
        <dbReference type="Pfam" id="PF02465"/>
    </source>
</evidence>
<evidence type="ECO:0000256" key="2">
    <source>
        <dbReference type="ARBA" id="ARBA00011255"/>
    </source>
</evidence>
<keyword evidence="4 5" id="KW-0975">Bacterial flagellum</keyword>
<comment type="similarity">
    <text evidence="1 5">Belongs to the FliD family.</text>
</comment>
<dbReference type="Proteomes" id="UP000887222">
    <property type="component" value="Unassembled WGS sequence"/>
</dbReference>
<comment type="subunit">
    <text evidence="2 5">Homopentamer.</text>
</comment>
<feature type="domain" description="Flagellar hook-associated protein 2 C-terminal" evidence="7">
    <location>
        <begin position="253"/>
        <end position="404"/>
    </location>
</feature>
<name>A0ABQ4Q6A3_9BURK</name>
<dbReference type="Pfam" id="PF07195">
    <property type="entry name" value="FliD_C"/>
    <property type="match status" value="2"/>
</dbReference>
<feature type="domain" description="Flagellar hook-associated protein 2 C-terminal" evidence="7">
    <location>
        <begin position="590"/>
        <end position="661"/>
    </location>
</feature>
<evidence type="ECO:0000256" key="5">
    <source>
        <dbReference type="RuleBase" id="RU362066"/>
    </source>
</evidence>
<dbReference type="InterPro" id="IPR010809">
    <property type="entry name" value="FliD_C"/>
</dbReference>
<dbReference type="InterPro" id="IPR040026">
    <property type="entry name" value="FliD"/>
</dbReference>
<dbReference type="Pfam" id="PF02465">
    <property type="entry name" value="FliD_N"/>
    <property type="match status" value="1"/>
</dbReference>
<reference evidence="8 9" key="1">
    <citation type="journal article" date="2022" name="Int. J. Syst. Evol. Microbiol.">
        <title>Noviherbaspirillum aridicola sp. nov., isolated from an arid soil in Pakistan.</title>
        <authorList>
            <person name="Khan I.U."/>
            <person name="Saqib M."/>
            <person name="Amin A."/>
            <person name="Hussain F."/>
            <person name="Li L."/>
            <person name="Liu Y.H."/>
            <person name="Fang B.Z."/>
            <person name="Ahmed I."/>
            <person name="Li W.J."/>
        </authorList>
    </citation>
    <scope>NUCLEOTIDE SEQUENCE [LARGE SCALE GENOMIC DNA]</scope>
    <source>
        <strain evidence="8 9">NCCP-691</strain>
    </source>
</reference>
<evidence type="ECO:0000256" key="4">
    <source>
        <dbReference type="ARBA" id="ARBA00023143"/>
    </source>
</evidence>
<feature type="domain" description="Flagellar hook-associated protein 2 N-terminal" evidence="6">
    <location>
        <begin position="18"/>
        <end position="114"/>
    </location>
</feature>
<gene>
    <name evidence="8" type="ORF">NCCP691_27090</name>
</gene>
<accession>A0ABQ4Q6A3</accession>
<sequence>MQLYRESDVATSTSGVSSGLDVNSIVSQLMAIEQRPLAKLAQKEASYQAKVSAFGSVSSALSTFQDALGKLADPAKYQGMSASVGDATILTASAGTKAAAGSYNINVTQLPQAQTLKSAGMGSSTAKIGTGAETTITFQFGSYDTTAASDGVYPDGTKFTQSATRTTGTIKIDGTNNSLQGIRDAINKAGLGVTATIISDGSATPNRLVLTSDKTGAASNMKIAVSGDTALQDLLAFDPTTAGGQKMTQAAAGQNALLTVNGISISSETKSVSDAIQGVTLNVLKAGSTTFSVSKDSAQVTNTVTSFVKAYNDLQSTLKQLTSYNTETKAAGILLGDPTIRSLQTSMRQMLGASNDNAGSLKTLSAAGISFQKDGTLALDNSKLQKAVSGSPEDLAALFSTVGRASDSLISVTGSKASTKAGKYDVSISNLPKQGYQTGDAALSGPVTIAAGTTLNVALDGVSAKVGLTAGSYAPQELVAMMQAAINGTSAFSSAGNSVAVSLDEGGRLKVTSNRYGPASKVAITDDAGTGIATLFGAVITKAEGEDVAGSIGGMPAAGNGQVLTGATNTAVDGLKIQVNGGTTGPRGSIDFSTGIAGQLSKTIESYLGSSGMLKNRTDGLNRTIKDIDKSRTALNTRLAETEKRLRAEYVALDSLLTSMAATSNYLTQQLASLSALK</sequence>
<evidence type="ECO:0000256" key="1">
    <source>
        <dbReference type="ARBA" id="ARBA00009764"/>
    </source>
</evidence>
<evidence type="ECO:0000259" key="7">
    <source>
        <dbReference type="Pfam" id="PF07195"/>
    </source>
</evidence>
<comment type="caution">
    <text evidence="8">The sequence shown here is derived from an EMBL/GenBank/DDBJ whole genome shotgun (WGS) entry which is preliminary data.</text>
</comment>
<organism evidence="8 9">
    <name type="scientific">Noviherbaspirillum aridicola</name>
    <dbReference type="NCBI Taxonomy" id="2849687"/>
    <lineage>
        <taxon>Bacteria</taxon>
        <taxon>Pseudomonadati</taxon>
        <taxon>Pseudomonadota</taxon>
        <taxon>Betaproteobacteria</taxon>
        <taxon>Burkholderiales</taxon>
        <taxon>Oxalobacteraceae</taxon>
        <taxon>Noviherbaspirillum</taxon>
    </lineage>
</organism>
<protein>
    <recommendedName>
        <fullName evidence="5">Flagellar hook-associated protein 2</fullName>
        <shortName evidence="5">HAP2</shortName>
    </recommendedName>
    <alternativeName>
        <fullName evidence="5">Flagellar cap protein</fullName>
    </alternativeName>
</protein>
<keyword evidence="3" id="KW-0175">Coiled coil</keyword>
<comment type="function">
    <text evidence="5">Required for morphogenesis and for the elongation of the flagellar filament by facilitating polymerization of the flagellin monomers at the tip of growing filament. Forms a capping structure, which prevents flagellin subunits (transported through the central channel of the flagellum) from leaking out without polymerization at the distal end.</text>
</comment>
<dbReference type="PANTHER" id="PTHR30288">
    <property type="entry name" value="FLAGELLAR CAP/ASSEMBLY PROTEIN FLID"/>
    <property type="match status" value="1"/>
</dbReference>
<proteinExistence type="inferred from homology"/>
<keyword evidence="9" id="KW-1185">Reference proteome</keyword>
<dbReference type="InterPro" id="IPR003481">
    <property type="entry name" value="FliD_N"/>
</dbReference>
<dbReference type="PANTHER" id="PTHR30288:SF0">
    <property type="entry name" value="FLAGELLAR HOOK-ASSOCIATED PROTEIN 2"/>
    <property type="match status" value="1"/>
</dbReference>
<evidence type="ECO:0000256" key="3">
    <source>
        <dbReference type="ARBA" id="ARBA00023054"/>
    </source>
</evidence>
<evidence type="ECO:0000313" key="9">
    <source>
        <dbReference type="Proteomes" id="UP000887222"/>
    </source>
</evidence>